<evidence type="ECO:0000313" key="2">
    <source>
        <dbReference type="Proteomes" id="UP000663193"/>
    </source>
</evidence>
<sequence>MLYASTFKTSIYTPYILRTPSSTSKLATLARTGAFTPTFVITCYTSLAGLSARYHYSAFLCSGSSTR</sequence>
<reference evidence="2" key="1">
    <citation type="journal article" date="2021" name="BMC Genomics">
        <title>Chromosome-level genome assembly and manually-curated proteome of model necrotroph Parastagonospora nodorum Sn15 reveals a genome-wide trove of candidate effector homologs, and redundancy of virulence-related functions within an accessory chromosome.</title>
        <authorList>
            <person name="Bertazzoni S."/>
            <person name="Jones D.A.B."/>
            <person name="Phan H.T."/>
            <person name="Tan K.-C."/>
            <person name="Hane J.K."/>
        </authorList>
    </citation>
    <scope>NUCLEOTIDE SEQUENCE [LARGE SCALE GENOMIC DNA]</scope>
    <source>
        <strain evidence="2">SN15 / ATCC MYA-4574 / FGSC 10173)</strain>
    </source>
</reference>
<dbReference type="AlphaFoldDB" id="A0A7U2EVT6"/>
<gene>
    <name evidence="1" type="ORF">JI435_405100</name>
</gene>
<dbReference type="EMBL" id="CP069026">
    <property type="protein sequence ID" value="QRC94061.1"/>
    <property type="molecule type" value="Genomic_DNA"/>
</dbReference>
<name>A0A7U2EVT6_PHANO</name>
<accession>A0A7U2EVT6</accession>
<organism evidence="1 2">
    <name type="scientific">Phaeosphaeria nodorum (strain SN15 / ATCC MYA-4574 / FGSC 10173)</name>
    <name type="common">Glume blotch fungus</name>
    <name type="synonym">Parastagonospora nodorum</name>
    <dbReference type="NCBI Taxonomy" id="321614"/>
    <lineage>
        <taxon>Eukaryota</taxon>
        <taxon>Fungi</taxon>
        <taxon>Dikarya</taxon>
        <taxon>Ascomycota</taxon>
        <taxon>Pezizomycotina</taxon>
        <taxon>Dothideomycetes</taxon>
        <taxon>Pleosporomycetidae</taxon>
        <taxon>Pleosporales</taxon>
        <taxon>Pleosporineae</taxon>
        <taxon>Phaeosphaeriaceae</taxon>
        <taxon>Parastagonospora</taxon>
    </lineage>
</organism>
<proteinExistence type="predicted"/>
<protein>
    <submittedName>
        <fullName evidence="1">Uncharacterized protein</fullName>
    </submittedName>
</protein>
<keyword evidence="2" id="KW-1185">Reference proteome</keyword>
<dbReference type="VEuPathDB" id="FungiDB:JI435_405100"/>
<evidence type="ECO:0000313" key="1">
    <source>
        <dbReference type="EMBL" id="QRC94061.1"/>
    </source>
</evidence>
<dbReference type="Proteomes" id="UP000663193">
    <property type="component" value="Chromosome 4"/>
</dbReference>